<evidence type="ECO:0000313" key="12">
    <source>
        <dbReference type="Proteomes" id="UP000076865"/>
    </source>
</evidence>
<dbReference type="GO" id="GO:0007165">
    <property type="term" value="P:signal transduction"/>
    <property type="evidence" value="ECO:0007669"/>
    <property type="project" value="UniProtKB-KW"/>
</dbReference>
<keyword evidence="2" id="KW-1003">Cell membrane</keyword>
<dbReference type="CDD" id="cd06225">
    <property type="entry name" value="HAMP"/>
    <property type="match status" value="1"/>
</dbReference>
<keyword evidence="3 8" id="KW-0472">Membrane</keyword>
<keyword evidence="8" id="KW-1133">Transmembrane helix</keyword>
<feature type="coiled-coil region" evidence="7">
    <location>
        <begin position="398"/>
        <end position="454"/>
    </location>
</feature>
<dbReference type="InterPro" id="IPR003660">
    <property type="entry name" value="HAMP_dom"/>
</dbReference>
<reference evidence="11 12" key="1">
    <citation type="journal article" date="2006" name="Syst. Appl. Microbiol.">
        <title>Anoxybacillus amylolyticus sp. nov., a thermophilic amylase producing bacterium isolated from Mount Rittmann (Antarctica).</title>
        <authorList>
            <person name="Poli A."/>
            <person name="Esposito E."/>
            <person name="Lama L."/>
            <person name="Orlando P."/>
            <person name="Nicolaus G."/>
            <person name="de Appolonia F."/>
            <person name="Gambacorta A."/>
            <person name="Nicolaus B."/>
        </authorList>
    </citation>
    <scope>NUCLEOTIDE SEQUENCE [LARGE SCALE GENOMIC DNA]</scope>
    <source>
        <strain evidence="11 12">DSM 15939</strain>
    </source>
</reference>
<organism evidence="11 12">
    <name type="scientific">Anoxybacteroides amylolyticum</name>
    <dbReference type="NCBI Taxonomy" id="294699"/>
    <lineage>
        <taxon>Bacteria</taxon>
        <taxon>Bacillati</taxon>
        <taxon>Bacillota</taxon>
        <taxon>Bacilli</taxon>
        <taxon>Bacillales</taxon>
        <taxon>Anoxybacillaceae</taxon>
        <taxon>Anoxybacteroides</taxon>
    </lineage>
</organism>
<dbReference type="PROSITE" id="PS50885">
    <property type="entry name" value="HAMP"/>
    <property type="match status" value="1"/>
</dbReference>
<keyword evidence="12" id="KW-1185">Reference proteome</keyword>
<dbReference type="Pfam" id="PF00015">
    <property type="entry name" value="MCPsignal"/>
    <property type="match status" value="1"/>
</dbReference>
<evidence type="ECO:0000256" key="7">
    <source>
        <dbReference type="SAM" id="Coils"/>
    </source>
</evidence>
<dbReference type="OrthoDB" id="2489132at2"/>
<evidence type="ECO:0000259" key="9">
    <source>
        <dbReference type="PROSITE" id="PS50111"/>
    </source>
</evidence>
<dbReference type="Gene3D" id="1.10.287.950">
    <property type="entry name" value="Methyl-accepting chemotaxis protein"/>
    <property type="match status" value="1"/>
</dbReference>
<feature type="transmembrane region" description="Helical" evidence="8">
    <location>
        <begin position="20"/>
        <end position="39"/>
    </location>
</feature>
<evidence type="ECO:0000256" key="2">
    <source>
        <dbReference type="ARBA" id="ARBA00022475"/>
    </source>
</evidence>
<evidence type="ECO:0000259" key="10">
    <source>
        <dbReference type="PROSITE" id="PS50885"/>
    </source>
</evidence>
<dbReference type="SMART" id="SM00283">
    <property type="entry name" value="MA"/>
    <property type="match status" value="1"/>
</dbReference>
<dbReference type="CDD" id="cd11386">
    <property type="entry name" value="MCP_signal"/>
    <property type="match status" value="1"/>
</dbReference>
<dbReference type="Proteomes" id="UP000076865">
    <property type="component" value="Chromosome"/>
</dbReference>
<gene>
    <name evidence="11" type="ORF">GFC30_2272</name>
</gene>
<keyword evidence="8" id="KW-0812">Transmembrane</keyword>
<proteinExistence type="inferred from homology"/>
<feature type="transmembrane region" description="Helical" evidence="8">
    <location>
        <begin position="322"/>
        <end position="344"/>
    </location>
</feature>
<evidence type="ECO:0000256" key="8">
    <source>
        <dbReference type="SAM" id="Phobius"/>
    </source>
</evidence>
<keyword evidence="4 6" id="KW-0807">Transducer</keyword>
<protein>
    <submittedName>
        <fullName evidence="11">Methyl-accepting chemotaxis (MCP) signaling domain protein</fullName>
    </submittedName>
</protein>
<evidence type="ECO:0000256" key="4">
    <source>
        <dbReference type="ARBA" id="ARBA00023224"/>
    </source>
</evidence>
<dbReference type="InterPro" id="IPR004089">
    <property type="entry name" value="MCPsignal_dom"/>
</dbReference>
<feature type="domain" description="Methyl-accepting transducer" evidence="9">
    <location>
        <begin position="415"/>
        <end position="665"/>
    </location>
</feature>
<dbReference type="PANTHER" id="PTHR32089:SF112">
    <property type="entry name" value="LYSOZYME-LIKE PROTEIN-RELATED"/>
    <property type="match status" value="1"/>
</dbReference>
<dbReference type="AlphaFoldDB" id="A0A160F5E3"/>
<evidence type="ECO:0000256" key="1">
    <source>
        <dbReference type="ARBA" id="ARBA00004236"/>
    </source>
</evidence>
<comment type="subcellular location">
    <subcellularLocation>
        <location evidence="1">Cell membrane</location>
    </subcellularLocation>
</comment>
<evidence type="ECO:0000256" key="6">
    <source>
        <dbReference type="PROSITE-ProRule" id="PRU00284"/>
    </source>
</evidence>
<dbReference type="Pfam" id="PF00672">
    <property type="entry name" value="HAMP"/>
    <property type="match status" value="1"/>
</dbReference>
<dbReference type="GO" id="GO:0005886">
    <property type="term" value="C:plasma membrane"/>
    <property type="evidence" value="ECO:0007669"/>
    <property type="project" value="UniProtKB-SubCell"/>
</dbReference>
<dbReference type="RefSeq" id="WP_066325516.1">
    <property type="nucleotide sequence ID" value="NZ_CP015438.1"/>
</dbReference>
<keyword evidence="7" id="KW-0175">Coiled coil</keyword>
<dbReference type="PROSITE" id="PS50111">
    <property type="entry name" value="CHEMOTAXIS_TRANSDUC_2"/>
    <property type="match status" value="1"/>
</dbReference>
<dbReference type="EMBL" id="CP015438">
    <property type="protein sequence ID" value="ANB61646.1"/>
    <property type="molecule type" value="Genomic_DNA"/>
</dbReference>
<name>A0A160F5E3_9BACL</name>
<sequence length="701" mass="78881">MQLFQPGSLLLNRLKFGKKFMLLFIIFIFSLVTIGTFYIRSLGEKAAFVEYEKMGLVYMEDFSIGLQALQQHREATLLYLSGDTASEQKAKKAEQQLDQLVKHVQTIQQRYNDPFSVQKQWKDLANTWQQMKSGWKTYTMDETVSRHNIIVNSLIEIMMTVADRSNLTLDNNIDNNYLSRVMVEKVPALTELISSAQALGVKMAFSTQIYEMDQSKMTYFLNAIDNSLNSLNHSAALMFMDDKPLKNKFEEYKSTAMTEVISMSGMMNKEFLMVGQVSIKPTELYERTNRAHEKLYSMEQFMMKLLAERINDRYDSLHTSKWLTISIIVLASLLMVYLFVAFYFSVRHHITLIEANMKQAATGDLTVKMNIQTNDEFAQIAKSFNELIESFRSIISVNQQMTEEVSAASEELTAITEETMQATGQVAATIESVAIGAEQQLKHAEQNTESIQELLHDTHYIAERAKQVASSSVAMTNEAQSGSDSVQQMIQQMANVNELVSQSSHLIQTLHERSNNIGQMTQMITAIAEQTNLLALNAAIEAARAGEHGRGFAVVADEVRKLAEQSSQSTKQIHNLLSEIQHDTSNSMTAMEHVLQEAEKGVEVANHTGAIFSKILQATHDVTEQINDVSSRLSLMETSLQTLSATIQETEHISKESGQQTQMVAAASEQLLASMQEISSSVQSLNDKAQDLFEAVERFKL</sequence>
<accession>A0A160F5E3</accession>
<dbReference type="PANTHER" id="PTHR32089">
    <property type="entry name" value="METHYL-ACCEPTING CHEMOTAXIS PROTEIN MCPB"/>
    <property type="match status" value="1"/>
</dbReference>
<dbReference type="SUPFAM" id="SSF58104">
    <property type="entry name" value="Methyl-accepting chemotaxis protein (MCP) signaling domain"/>
    <property type="match status" value="1"/>
</dbReference>
<dbReference type="KEGG" id="aamy:GFC30_2272"/>
<feature type="domain" description="HAMP" evidence="10">
    <location>
        <begin position="344"/>
        <end position="396"/>
    </location>
</feature>
<dbReference type="PATRIC" id="fig|294699.3.peg.2347"/>
<comment type="similarity">
    <text evidence="5">Belongs to the methyl-accepting chemotaxis (MCP) protein family.</text>
</comment>
<evidence type="ECO:0000256" key="3">
    <source>
        <dbReference type="ARBA" id="ARBA00023136"/>
    </source>
</evidence>
<dbReference type="Gene3D" id="6.10.340.10">
    <property type="match status" value="1"/>
</dbReference>
<evidence type="ECO:0000256" key="5">
    <source>
        <dbReference type="ARBA" id="ARBA00029447"/>
    </source>
</evidence>
<evidence type="ECO:0000313" key="11">
    <source>
        <dbReference type="EMBL" id="ANB61646.1"/>
    </source>
</evidence>